<name>A0A2H9T4V7_9ZZZZ</name>
<gene>
    <name evidence="2" type="ORF">CI610_02815</name>
</gene>
<dbReference type="AlphaFoldDB" id="A0A2H9T4V7"/>
<protein>
    <submittedName>
        <fullName evidence="2">Uncharacterized protein</fullName>
    </submittedName>
</protein>
<reference evidence="2" key="1">
    <citation type="journal article" date="2017" name="Appl. Environ. Microbiol.">
        <title>Molecular characterization of an Endozoicomonas-like organism causing infection in king scallop Pecten maximus L.</title>
        <authorList>
            <person name="Cano I."/>
            <person name="van Aerle R."/>
            <person name="Ross S."/>
            <person name="Verner-Jeffreys D.W."/>
            <person name="Paley R.K."/>
            <person name="Rimmer G."/>
            <person name="Ryder D."/>
            <person name="Hooper P."/>
            <person name="Stone D."/>
            <person name="Feist S.W."/>
        </authorList>
    </citation>
    <scope>NUCLEOTIDE SEQUENCE</scope>
</reference>
<keyword evidence="1" id="KW-0812">Transmembrane</keyword>
<evidence type="ECO:0000313" key="2">
    <source>
        <dbReference type="EMBL" id="PJE78253.1"/>
    </source>
</evidence>
<accession>A0A2H9T4V7</accession>
<keyword evidence="1" id="KW-0472">Membrane</keyword>
<comment type="caution">
    <text evidence="2">The sequence shown here is derived from an EMBL/GenBank/DDBJ whole genome shotgun (WGS) entry which is preliminary data.</text>
</comment>
<sequence>MNWYSVGLAAASGGIAALIASLIFGKKPEKKTAYTIVVVVLFVVLNTLSKQFILPKLNAYKAVADIESSFNEIPAFASIKKYEPETYQRLVDSLAEVTNQGYNQQQAIDLVRTQISGLVESRMPHASDEAILTYMSVMVTEMDELHKQGKGLCYKLLLPQIEGGIDGRKVFSKETQKKDLMALDEIIKTSNTKKTIPSESAVMPSLEPIFVSLYSKFGDDVAMIENPTATNVDKDKVCSITMDLYKEILALPPEQAASALRWMFGQG</sequence>
<feature type="transmembrane region" description="Helical" evidence="1">
    <location>
        <begin position="6"/>
        <end position="25"/>
    </location>
</feature>
<evidence type="ECO:0000256" key="1">
    <source>
        <dbReference type="SAM" id="Phobius"/>
    </source>
</evidence>
<dbReference type="EMBL" id="NSIT01000221">
    <property type="protein sequence ID" value="PJE78253.1"/>
    <property type="molecule type" value="Genomic_DNA"/>
</dbReference>
<proteinExistence type="predicted"/>
<feature type="transmembrane region" description="Helical" evidence="1">
    <location>
        <begin position="32"/>
        <end position="49"/>
    </location>
</feature>
<keyword evidence="1" id="KW-1133">Transmembrane helix</keyword>
<organism evidence="2">
    <name type="scientific">invertebrate metagenome</name>
    <dbReference type="NCBI Taxonomy" id="1711999"/>
    <lineage>
        <taxon>unclassified sequences</taxon>
        <taxon>metagenomes</taxon>
        <taxon>organismal metagenomes</taxon>
    </lineage>
</organism>